<comment type="caution">
    <text evidence="3">The sequence shown here is derived from an EMBL/GenBank/DDBJ whole genome shotgun (WGS) entry which is preliminary data.</text>
</comment>
<evidence type="ECO:0000313" key="4">
    <source>
        <dbReference type="Proteomes" id="UP000663880"/>
    </source>
</evidence>
<accession>A0A821KSR5</accession>
<dbReference type="OrthoDB" id="7432106at2759"/>
<sequence length="217" mass="24937">MLAILLFLSCITACLAGPSNIVRPCKFSNTPCLREIFRLNSGCNPNVRGSIPTQYTIPTFVFHTPYFNSTYIDRNLIIGNHNKCQISEFFYNTKTDVLVIAIDCPFLAFESTRILLQHRSLAEDTSFEYYYKGTYPLIRLTMNIRNAINMDVCSAYTFADVTALPIFQINPNDPKTANFLSRDLTLLNIFERETFYGRARQLMLKYINSYICDFGCK</sequence>
<evidence type="ECO:0000256" key="1">
    <source>
        <dbReference type="PIRNR" id="PIRNR008881"/>
    </source>
</evidence>
<comment type="subunit">
    <text evidence="1">Silk fibroin elementary unit consists in a disulfide-linked heavy and light chain and a p25 glycoprotein in molar ratios of 6:6:1. This results in a complex of approximately 2.3 MDa.</text>
</comment>
<dbReference type="PIRSF" id="PIRSF008881">
    <property type="entry name" value="Fibroin_P25"/>
    <property type="match status" value="1"/>
</dbReference>
<feature type="signal peptide" evidence="2">
    <location>
        <begin position="1"/>
        <end position="16"/>
    </location>
</feature>
<name>A0A821KSR5_9NEOP</name>
<proteinExistence type="predicted"/>
<keyword evidence="4" id="KW-1185">Reference proteome</keyword>
<reference evidence="3" key="1">
    <citation type="submission" date="2021-02" db="EMBL/GenBank/DDBJ databases">
        <authorList>
            <person name="Steward A R."/>
        </authorList>
    </citation>
    <scope>NUCLEOTIDE SEQUENCE</scope>
</reference>
<dbReference type="AlphaFoldDB" id="A0A821KSR5"/>
<keyword evidence="1" id="KW-0964">Secreted</keyword>
<dbReference type="InterPro" id="IPR009911">
    <property type="entry name" value="Fibroin_P25"/>
</dbReference>
<dbReference type="Proteomes" id="UP000663880">
    <property type="component" value="Unassembled WGS sequence"/>
</dbReference>
<dbReference type="Pfam" id="PF07294">
    <property type="entry name" value="Fibroin_P25"/>
    <property type="match status" value="1"/>
</dbReference>
<keyword evidence="1" id="KW-0737">Silk protein</keyword>
<dbReference type="GO" id="GO:0005198">
    <property type="term" value="F:structural molecule activity"/>
    <property type="evidence" value="ECO:0007669"/>
    <property type="project" value="UniProtKB-UniRule"/>
</dbReference>
<dbReference type="EMBL" id="CAJOBZ010000001">
    <property type="protein sequence ID" value="CAF4741365.1"/>
    <property type="molecule type" value="Genomic_DNA"/>
</dbReference>
<gene>
    <name evidence="3" type="ORF">PMACD_LOCUS27</name>
</gene>
<protein>
    <recommendedName>
        <fullName evidence="1">Fibrohexamerin</fullName>
    </recommendedName>
    <alternativeName>
        <fullName evidence="1">25 kDa silk glycoprotein</fullName>
    </alternativeName>
    <alternativeName>
        <fullName evidence="1">p25</fullName>
    </alternativeName>
</protein>
<comment type="subcellular location">
    <subcellularLocation>
        <location evidence="1">Secreted</location>
    </subcellularLocation>
</comment>
<organism evidence="3 4">
    <name type="scientific">Pieris macdunnoughi</name>
    <dbReference type="NCBI Taxonomy" id="345717"/>
    <lineage>
        <taxon>Eukaryota</taxon>
        <taxon>Metazoa</taxon>
        <taxon>Ecdysozoa</taxon>
        <taxon>Arthropoda</taxon>
        <taxon>Hexapoda</taxon>
        <taxon>Insecta</taxon>
        <taxon>Pterygota</taxon>
        <taxon>Neoptera</taxon>
        <taxon>Endopterygota</taxon>
        <taxon>Lepidoptera</taxon>
        <taxon>Glossata</taxon>
        <taxon>Ditrysia</taxon>
        <taxon>Papilionoidea</taxon>
        <taxon>Pieridae</taxon>
        <taxon>Pierinae</taxon>
        <taxon>Pieris</taxon>
    </lineage>
</organism>
<keyword evidence="2" id="KW-0732">Signal</keyword>
<evidence type="ECO:0000256" key="2">
    <source>
        <dbReference type="SAM" id="SignalP"/>
    </source>
</evidence>
<feature type="chain" id="PRO_5032771250" description="Fibrohexamerin" evidence="2">
    <location>
        <begin position="17"/>
        <end position="217"/>
    </location>
</feature>
<dbReference type="GO" id="GO:0005576">
    <property type="term" value="C:extracellular region"/>
    <property type="evidence" value="ECO:0007669"/>
    <property type="project" value="UniProtKB-SubCell"/>
</dbReference>
<evidence type="ECO:0000313" key="3">
    <source>
        <dbReference type="EMBL" id="CAF4741365.1"/>
    </source>
</evidence>